<dbReference type="Pfam" id="PF04965">
    <property type="entry name" value="GPW_gp25"/>
    <property type="match status" value="1"/>
</dbReference>
<accession>A0A150TFQ6</accession>
<dbReference type="Proteomes" id="UP000075502">
    <property type="component" value="Unassembled WGS sequence"/>
</dbReference>
<proteinExistence type="predicted"/>
<reference evidence="2 3" key="1">
    <citation type="submission" date="2014-02" db="EMBL/GenBank/DDBJ databases">
        <title>The small core and large imbalanced accessory genome model reveals a collaborative survival strategy of Sorangium cellulosum strains in nature.</title>
        <authorList>
            <person name="Han K."/>
            <person name="Peng R."/>
            <person name="Blom J."/>
            <person name="Li Y.-Z."/>
        </authorList>
    </citation>
    <scope>NUCLEOTIDE SEQUENCE [LARGE SCALE GENOMIC DNA]</scope>
    <source>
        <strain evidence="2 3">So0007-03</strain>
    </source>
</reference>
<dbReference type="InterPro" id="IPR007048">
    <property type="entry name" value="IraD/Gp25-like"/>
</dbReference>
<gene>
    <name evidence="2" type="ORF">BE21_04620</name>
</gene>
<dbReference type="SUPFAM" id="SSF160719">
    <property type="entry name" value="gpW/gp25-like"/>
    <property type="match status" value="1"/>
</dbReference>
<name>A0A150TFQ6_SORCE</name>
<sequence>MLRRELGRGFAFPLRLDRRGRFALVEGQEDVEQSIRVILGTRLGERVMRSRFGSVVPELLFEPATAATAERVVHGIRGALTRWEPRIDLLDVSVARDPEIETRMIASLSYRLRANNAIYNQVYPFYLKEGAEAL</sequence>
<evidence type="ECO:0000313" key="3">
    <source>
        <dbReference type="Proteomes" id="UP000075502"/>
    </source>
</evidence>
<evidence type="ECO:0000313" key="2">
    <source>
        <dbReference type="EMBL" id="KYG03524.1"/>
    </source>
</evidence>
<dbReference type="Gene3D" id="3.10.450.40">
    <property type="match status" value="1"/>
</dbReference>
<dbReference type="EMBL" id="JEME01002682">
    <property type="protein sequence ID" value="KYG03524.1"/>
    <property type="molecule type" value="Genomic_DNA"/>
</dbReference>
<feature type="domain" description="IraD/Gp25-like" evidence="1">
    <location>
        <begin position="26"/>
        <end position="116"/>
    </location>
</feature>
<evidence type="ECO:0000259" key="1">
    <source>
        <dbReference type="Pfam" id="PF04965"/>
    </source>
</evidence>
<organism evidence="2 3">
    <name type="scientific">Sorangium cellulosum</name>
    <name type="common">Polyangium cellulosum</name>
    <dbReference type="NCBI Taxonomy" id="56"/>
    <lineage>
        <taxon>Bacteria</taxon>
        <taxon>Pseudomonadati</taxon>
        <taxon>Myxococcota</taxon>
        <taxon>Polyangia</taxon>
        <taxon>Polyangiales</taxon>
        <taxon>Polyangiaceae</taxon>
        <taxon>Sorangium</taxon>
    </lineage>
</organism>
<dbReference type="AlphaFoldDB" id="A0A150TFQ6"/>
<comment type="caution">
    <text evidence="2">The sequence shown here is derived from an EMBL/GenBank/DDBJ whole genome shotgun (WGS) entry which is preliminary data.</text>
</comment>
<protein>
    <recommendedName>
        <fullName evidence="1">IraD/Gp25-like domain-containing protein</fullName>
    </recommendedName>
</protein>